<keyword evidence="3" id="KW-1185">Reference proteome</keyword>
<dbReference type="EMBL" id="CAMPGE010008188">
    <property type="protein sequence ID" value="CAI2367095.1"/>
    <property type="molecule type" value="Genomic_DNA"/>
</dbReference>
<sequence length="437" mass="50263">MALLETDRENERVEDGVLPRSDLDEDYIQELSSQRILYKKCEKIPKANFHRPPSLTNTHSPFKVMNQEKPNSKENCNLALMPDTPEEMLSHSKLEMEENTIERHQEISNLFRNRIKCNERRSRAQKIQVIRTVETPKELTSNGDTKTRFSPDKSHLYCNKLSSIRKSTNKYSMVSLRNSKNSNRKSRNKNKDYSVNASFFSKLLDSSKERQPSQNAFEIRDKQYVGKIINRYFKQVKGCTFKPDTSLSKNYKYQPKTARNIFKKEVKTKKKLKKRSTRKYLNKFPAGGSQISTQKSNSEFDRIQGNTNNCDKRTVNATEGIQVDVSFNNTTESDHGRGKNNAKLISGEDSWKESSPRMDKIVNIPSVNSSFSVLCNKITDYDFRTLEAMDNVMKSPEKSFNVFDPDVDIPSQSSPSSAEDGISSTPKESIKCCWKES</sequence>
<accession>A0AAD1UKT5</accession>
<feature type="region of interest" description="Disordered" evidence="1">
    <location>
        <begin position="283"/>
        <end position="307"/>
    </location>
</feature>
<evidence type="ECO:0000313" key="3">
    <source>
        <dbReference type="Proteomes" id="UP001295684"/>
    </source>
</evidence>
<evidence type="ECO:0000256" key="1">
    <source>
        <dbReference type="SAM" id="MobiDB-lite"/>
    </source>
</evidence>
<proteinExistence type="predicted"/>
<reference evidence="2" key="1">
    <citation type="submission" date="2023-07" db="EMBL/GenBank/DDBJ databases">
        <authorList>
            <consortium name="AG Swart"/>
            <person name="Singh M."/>
            <person name="Singh A."/>
            <person name="Seah K."/>
            <person name="Emmerich C."/>
        </authorList>
    </citation>
    <scope>NUCLEOTIDE SEQUENCE</scope>
    <source>
        <strain evidence="2">DP1</strain>
    </source>
</reference>
<name>A0AAD1UKT5_EUPCR</name>
<feature type="compositionally biased region" description="Polar residues" evidence="1">
    <location>
        <begin position="410"/>
        <end position="427"/>
    </location>
</feature>
<feature type="region of interest" description="Disordered" evidence="1">
    <location>
        <begin position="399"/>
        <end position="437"/>
    </location>
</feature>
<dbReference type="Proteomes" id="UP001295684">
    <property type="component" value="Unassembled WGS sequence"/>
</dbReference>
<comment type="caution">
    <text evidence="2">The sequence shown here is derived from an EMBL/GenBank/DDBJ whole genome shotgun (WGS) entry which is preliminary data.</text>
</comment>
<organism evidence="2 3">
    <name type="scientific">Euplotes crassus</name>
    <dbReference type="NCBI Taxonomy" id="5936"/>
    <lineage>
        <taxon>Eukaryota</taxon>
        <taxon>Sar</taxon>
        <taxon>Alveolata</taxon>
        <taxon>Ciliophora</taxon>
        <taxon>Intramacronucleata</taxon>
        <taxon>Spirotrichea</taxon>
        <taxon>Hypotrichia</taxon>
        <taxon>Euplotida</taxon>
        <taxon>Euplotidae</taxon>
        <taxon>Moneuplotes</taxon>
    </lineage>
</organism>
<feature type="compositionally biased region" description="Basic and acidic residues" evidence="1">
    <location>
        <begin position="428"/>
        <end position="437"/>
    </location>
</feature>
<dbReference type="AlphaFoldDB" id="A0AAD1UKT5"/>
<evidence type="ECO:0000313" key="2">
    <source>
        <dbReference type="EMBL" id="CAI2367095.1"/>
    </source>
</evidence>
<protein>
    <submittedName>
        <fullName evidence="2">Uncharacterized protein</fullName>
    </submittedName>
</protein>
<gene>
    <name evidence="2" type="ORF">ECRASSUSDP1_LOCUS8372</name>
</gene>